<proteinExistence type="predicted"/>
<evidence type="ECO:0000313" key="2">
    <source>
        <dbReference type="Proteomes" id="UP001041814"/>
    </source>
</evidence>
<name>A0ABS1E1N2_RUBGE</name>
<sequence>MIYVLEIPADGAARAWFAYDDEDLIERVADRRGVQPWDVWDRRSARELLAMCGESPDAPDLAARLPGLCALGTEHGWDTPLYRADALHGRGQLVATPVAAADAAAATLAAAGTEVRIWSDHRHAVLAFENDAEPLWQGRGWRARHALREQLVATDALADA</sequence>
<reference evidence="1" key="2">
    <citation type="journal article" date="2020" name="Microorganisms">
        <title>Osmotic Adaptation and Compatible Solute Biosynthesis of Phototrophic Bacteria as Revealed from Genome Analyses.</title>
        <authorList>
            <person name="Imhoff J.F."/>
            <person name="Rahn T."/>
            <person name="Kunzel S."/>
            <person name="Keller A."/>
            <person name="Neulinger S.C."/>
        </authorList>
    </citation>
    <scope>NUCLEOTIDE SEQUENCE</scope>
    <source>
        <strain evidence="1">IM 151</strain>
    </source>
</reference>
<evidence type="ECO:0008006" key="3">
    <source>
        <dbReference type="Google" id="ProtNLM"/>
    </source>
</evidence>
<keyword evidence="2" id="KW-1185">Reference proteome</keyword>
<comment type="caution">
    <text evidence="1">The sequence shown here is derived from an EMBL/GenBank/DDBJ whole genome shotgun (WGS) entry which is preliminary data.</text>
</comment>
<dbReference type="EMBL" id="NRRU01000140">
    <property type="protein sequence ID" value="MBK1715653.1"/>
    <property type="molecule type" value="Genomic_DNA"/>
</dbReference>
<gene>
    <name evidence="1" type="ORF">CKO43_23160</name>
</gene>
<protein>
    <recommendedName>
        <fullName evidence="3">RES domain-containing protein</fullName>
    </recommendedName>
</protein>
<accession>A0ABS1E1N2</accession>
<reference evidence="1" key="1">
    <citation type="submission" date="2017-08" db="EMBL/GenBank/DDBJ databases">
        <authorList>
            <person name="Imhoff J.F."/>
            <person name="Rahn T."/>
            <person name="Kuenzel S."/>
            <person name="Neulinger S.C."/>
        </authorList>
    </citation>
    <scope>NUCLEOTIDE SEQUENCE</scope>
    <source>
        <strain evidence="1">IM 151</strain>
    </source>
</reference>
<evidence type="ECO:0000313" key="1">
    <source>
        <dbReference type="EMBL" id="MBK1715653.1"/>
    </source>
</evidence>
<dbReference type="Proteomes" id="UP001041814">
    <property type="component" value="Unassembled WGS sequence"/>
</dbReference>
<dbReference type="RefSeq" id="WP_200380155.1">
    <property type="nucleotide sequence ID" value="NZ_NRRU01000140.1"/>
</dbReference>
<organism evidence="1 2">
    <name type="scientific">Rubrivivax gelatinosus</name>
    <name type="common">Rhodocyclus gelatinosus</name>
    <name type="synonym">Rhodopseudomonas gelatinosa</name>
    <dbReference type="NCBI Taxonomy" id="28068"/>
    <lineage>
        <taxon>Bacteria</taxon>
        <taxon>Pseudomonadati</taxon>
        <taxon>Pseudomonadota</taxon>
        <taxon>Betaproteobacteria</taxon>
        <taxon>Burkholderiales</taxon>
        <taxon>Sphaerotilaceae</taxon>
        <taxon>Rubrivivax</taxon>
    </lineage>
</organism>